<dbReference type="EMBL" id="RRYP01019989">
    <property type="protein sequence ID" value="TNV73068.1"/>
    <property type="molecule type" value="Genomic_DNA"/>
</dbReference>
<dbReference type="Proteomes" id="UP000785679">
    <property type="component" value="Unassembled WGS sequence"/>
</dbReference>
<accession>A0A8J8SWN8</accession>
<comment type="caution">
    <text evidence="1">The sequence shown here is derived from an EMBL/GenBank/DDBJ whole genome shotgun (WGS) entry which is preliminary data.</text>
</comment>
<evidence type="ECO:0000313" key="1">
    <source>
        <dbReference type="EMBL" id="TNV73068.1"/>
    </source>
</evidence>
<evidence type="ECO:0000313" key="2">
    <source>
        <dbReference type="Proteomes" id="UP000785679"/>
    </source>
</evidence>
<gene>
    <name evidence="1" type="ORF">FGO68_gene10866</name>
</gene>
<keyword evidence="2" id="KW-1185">Reference proteome</keyword>
<name>A0A8J8SWN8_HALGN</name>
<protein>
    <submittedName>
        <fullName evidence="1">Uncharacterized protein</fullName>
    </submittedName>
</protein>
<dbReference type="AlphaFoldDB" id="A0A8J8SWN8"/>
<proteinExistence type="predicted"/>
<reference evidence="1" key="1">
    <citation type="submission" date="2019-06" db="EMBL/GenBank/DDBJ databases">
        <authorList>
            <person name="Zheng W."/>
        </authorList>
    </citation>
    <scope>NUCLEOTIDE SEQUENCE</scope>
    <source>
        <strain evidence="1">QDHG01</strain>
    </source>
</reference>
<sequence>MNSLIFLINKMKKQNQTFIVNETRRATFKTFEEPKTKRIIISSEHGQTKYKKVMSFLDVDRSQKNQANIAGRI</sequence>
<organism evidence="1 2">
    <name type="scientific">Halteria grandinella</name>
    <dbReference type="NCBI Taxonomy" id="5974"/>
    <lineage>
        <taxon>Eukaryota</taxon>
        <taxon>Sar</taxon>
        <taxon>Alveolata</taxon>
        <taxon>Ciliophora</taxon>
        <taxon>Intramacronucleata</taxon>
        <taxon>Spirotrichea</taxon>
        <taxon>Stichotrichia</taxon>
        <taxon>Sporadotrichida</taxon>
        <taxon>Halteriidae</taxon>
        <taxon>Halteria</taxon>
    </lineage>
</organism>